<feature type="domain" description="VIN3-like C-terminal" evidence="8">
    <location>
        <begin position="575"/>
        <end position="647"/>
    </location>
</feature>
<dbReference type="Pfam" id="PF23376">
    <property type="entry name" value="Fn3_VIN3"/>
    <property type="match status" value="1"/>
</dbReference>
<sequence>MVGLGFWISARWWVLDLGVVVGLGSRRGGGSWVSTWWWVLGLPISAWWVLGLRFADLGVGWPWWPGCCSFLVVRMRGCTLDPAKCSHLSLGEKRELVHEIAQWAKDAPVLLRSFTRPELLEIICAEMGKERKYTGYTKSQMIEHLLKLVSQNSKRSNTDNCLAFSPAHSGHKRKRNIGPPSQLLTDLNHAPLESNEEEHAKILLCQNVACRATLSPEDAFCKRCSCCICHRYDDNKDPSVWLTCGSDNLDENDLCGLSCHLECALKHERAGSAARCTKFRTWRKQLLIAKEARRVDVLCLRLSLAYKILMGTALYKELQKTVETAVNILNNEVGPLDQVCTSMARGIVNRLPCGAEVQKLCASALESFDSMFYPDYKEKKDPTACRIQFEESTSTSVIIVLEYEDHLLKNFLGCRLWHRESVKKDYPDQPTFIVFRPEKRFKIAHLHPSTEYFCKVSLFSSTEILGISEAKWVTSASGGSFFTALEHGKAEQAIIAQNHPQVESTKSTNKLANRPAKLQPLLDFDKSKSEGFYSLPPFIEAASLMSPKAVSPSTPCKPSGMEAVPGMGCKRRLEESDYEHAVRVVKWLEREGHMDEDFRVKFLTWFSLKATEQERNVVNVFVHVLLDDPPSLAEQLIHTFMDKICCEQKPVSMHGFCFRLWH</sequence>
<evidence type="ECO:0000259" key="8">
    <source>
        <dbReference type="Pfam" id="PF23380"/>
    </source>
</evidence>
<feature type="domain" description="VIN3-like fibronectin type-III" evidence="7">
    <location>
        <begin position="387"/>
        <end position="474"/>
    </location>
</feature>
<dbReference type="Pfam" id="PF07227">
    <property type="entry name" value="PHD_Oberon"/>
    <property type="match status" value="1"/>
</dbReference>
<dbReference type="PANTHER" id="PTHR46286">
    <property type="entry name" value="VIN3-LIKE PROTEIN 2-RELATED"/>
    <property type="match status" value="1"/>
</dbReference>
<feature type="domain" description="Oberon-like PHD finger" evidence="6">
    <location>
        <begin position="205"/>
        <end position="306"/>
    </location>
</feature>
<name>A0A2N9FLN5_FAGSY</name>
<dbReference type="Pfam" id="PF23380">
    <property type="entry name" value="VIN3_C"/>
    <property type="match status" value="1"/>
</dbReference>
<keyword evidence="3" id="KW-0863">Zinc-finger</keyword>
<keyword evidence="4" id="KW-0862">Zinc</keyword>
<dbReference type="GO" id="GO:0005634">
    <property type="term" value="C:nucleus"/>
    <property type="evidence" value="ECO:0007669"/>
    <property type="project" value="UniProtKB-SubCell"/>
</dbReference>
<dbReference type="InterPro" id="IPR058585">
    <property type="entry name" value="Fn3_VIN3"/>
</dbReference>
<gene>
    <name evidence="9" type="ORF">FSB_LOCUS15693</name>
</gene>
<dbReference type="AlphaFoldDB" id="A0A2N9FLN5"/>
<evidence type="ECO:0000256" key="2">
    <source>
        <dbReference type="ARBA" id="ARBA00022723"/>
    </source>
</evidence>
<evidence type="ECO:0000256" key="5">
    <source>
        <dbReference type="ARBA" id="ARBA00023242"/>
    </source>
</evidence>
<evidence type="ECO:0000256" key="4">
    <source>
        <dbReference type="ARBA" id="ARBA00022833"/>
    </source>
</evidence>
<dbReference type="PANTHER" id="PTHR46286:SF6">
    <property type="entry name" value="OS08G0220600 PROTEIN"/>
    <property type="match status" value="1"/>
</dbReference>
<keyword evidence="2" id="KW-0479">Metal-binding</keyword>
<reference evidence="9" key="1">
    <citation type="submission" date="2018-02" db="EMBL/GenBank/DDBJ databases">
        <authorList>
            <person name="Cohen D.B."/>
            <person name="Kent A.D."/>
        </authorList>
    </citation>
    <scope>NUCLEOTIDE SEQUENCE</scope>
</reference>
<dbReference type="EMBL" id="OIVN01000946">
    <property type="protein sequence ID" value="SPC87811.1"/>
    <property type="molecule type" value="Genomic_DNA"/>
</dbReference>
<dbReference type="GO" id="GO:0008270">
    <property type="term" value="F:zinc ion binding"/>
    <property type="evidence" value="ECO:0007669"/>
    <property type="project" value="UniProtKB-KW"/>
</dbReference>
<dbReference type="InterPro" id="IPR044514">
    <property type="entry name" value="VIN3-like"/>
</dbReference>
<dbReference type="GO" id="GO:0010048">
    <property type="term" value="P:vernalization response"/>
    <property type="evidence" value="ECO:0007669"/>
    <property type="project" value="InterPro"/>
</dbReference>
<evidence type="ECO:0000256" key="3">
    <source>
        <dbReference type="ARBA" id="ARBA00022771"/>
    </source>
</evidence>
<accession>A0A2N9FLN5</accession>
<comment type="subcellular location">
    <subcellularLocation>
        <location evidence="1">Nucleus</location>
    </subcellularLocation>
</comment>
<dbReference type="InterPro" id="IPR032881">
    <property type="entry name" value="Oberon-like_PHD"/>
</dbReference>
<evidence type="ECO:0000256" key="1">
    <source>
        <dbReference type="ARBA" id="ARBA00004123"/>
    </source>
</evidence>
<keyword evidence="5" id="KW-0539">Nucleus</keyword>
<organism evidence="9">
    <name type="scientific">Fagus sylvatica</name>
    <name type="common">Beechnut</name>
    <dbReference type="NCBI Taxonomy" id="28930"/>
    <lineage>
        <taxon>Eukaryota</taxon>
        <taxon>Viridiplantae</taxon>
        <taxon>Streptophyta</taxon>
        <taxon>Embryophyta</taxon>
        <taxon>Tracheophyta</taxon>
        <taxon>Spermatophyta</taxon>
        <taxon>Magnoliopsida</taxon>
        <taxon>eudicotyledons</taxon>
        <taxon>Gunneridae</taxon>
        <taxon>Pentapetalae</taxon>
        <taxon>rosids</taxon>
        <taxon>fabids</taxon>
        <taxon>Fagales</taxon>
        <taxon>Fagaceae</taxon>
        <taxon>Fagus</taxon>
    </lineage>
</organism>
<evidence type="ECO:0000259" key="6">
    <source>
        <dbReference type="Pfam" id="PF07227"/>
    </source>
</evidence>
<evidence type="ECO:0000313" key="9">
    <source>
        <dbReference type="EMBL" id="SPC87811.1"/>
    </source>
</evidence>
<proteinExistence type="predicted"/>
<evidence type="ECO:0000259" key="7">
    <source>
        <dbReference type="Pfam" id="PF23376"/>
    </source>
</evidence>
<dbReference type="GO" id="GO:0040029">
    <property type="term" value="P:epigenetic regulation of gene expression"/>
    <property type="evidence" value="ECO:0007669"/>
    <property type="project" value="InterPro"/>
</dbReference>
<protein>
    <submittedName>
        <fullName evidence="9">Uncharacterized protein</fullName>
    </submittedName>
</protein>
<dbReference type="InterPro" id="IPR056990">
    <property type="entry name" value="VIN3-like_C"/>
</dbReference>